<comment type="caution">
    <text evidence="2">The sequence shown here is derived from an EMBL/GenBank/DDBJ whole genome shotgun (WGS) entry which is preliminary data.</text>
</comment>
<name>A0A6P1CBP7_RHITR</name>
<gene>
    <name evidence="1" type="ORF">GGD45_005933</name>
    <name evidence="2" type="ORF">GXW80_26260</name>
</gene>
<sequence>MPRDIRSITPAFETLRFVAAVCIGRTSKQTKRDFAGYAVGKRRKLSVVPYIAGDMAKELIRSVQVANGNQRVTAEEIAGKIEAILLGLDEKTAFNLASIATEEREAVVDLIADQVRAMMLTDYTVSEVEKEPEPPKPVEWNGWQSFESIKAAEKPQYKWRHTWADRCGNDFVGYKDGKCIGRVFQIDYTAQRDRWFWLIEHVPVERPARENRSAGWEWTAREAACRAEKCYDAIMRLNGKQA</sequence>
<dbReference type="RefSeq" id="WP_015340490.1">
    <property type="nucleotide sequence ID" value="NZ_JAADZA010000045.1"/>
</dbReference>
<reference evidence="1 4" key="2">
    <citation type="submission" date="2020-08" db="EMBL/GenBank/DDBJ databases">
        <title>Genomic Encyclopedia of Type Strains, Phase IV (KMG-V): Genome sequencing to study the core and pangenomes of soil and plant-associated prokaryotes.</title>
        <authorList>
            <person name="Whitman W."/>
        </authorList>
    </citation>
    <scope>NUCLEOTIDE SEQUENCE [LARGE SCALE GENOMIC DNA]</scope>
    <source>
        <strain evidence="1 4">SEMIA 4059</strain>
    </source>
</reference>
<evidence type="ECO:0000313" key="4">
    <source>
        <dbReference type="Proteomes" id="UP000526625"/>
    </source>
</evidence>
<dbReference type="AlphaFoldDB" id="A0A6P1CBP7"/>
<dbReference type="EMBL" id="JAADZA010000045">
    <property type="protein sequence ID" value="NEV14488.1"/>
    <property type="molecule type" value="Genomic_DNA"/>
</dbReference>
<evidence type="ECO:0000313" key="1">
    <source>
        <dbReference type="EMBL" id="MBB6495468.1"/>
    </source>
</evidence>
<dbReference type="EMBL" id="JACHBF010000030">
    <property type="protein sequence ID" value="MBB6495468.1"/>
    <property type="molecule type" value="Genomic_DNA"/>
</dbReference>
<evidence type="ECO:0000313" key="3">
    <source>
        <dbReference type="Proteomes" id="UP000471190"/>
    </source>
</evidence>
<organism evidence="2 3">
    <name type="scientific">Rhizobium tropici</name>
    <dbReference type="NCBI Taxonomy" id="398"/>
    <lineage>
        <taxon>Bacteria</taxon>
        <taxon>Pseudomonadati</taxon>
        <taxon>Pseudomonadota</taxon>
        <taxon>Alphaproteobacteria</taxon>
        <taxon>Hyphomicrobiales</taxon>
        <taxon>Rhizobiaceae</taxon>
        <taxon>Rhizobium/Agrobacterium group</taxon>
        <taxon>Rhizobium</taxon>
    </lineage>
</organism>
<dbReference type="Proteomes" id="UP000526625">
    <property type="component" value="Unassembled WGS sequence"/>
</dbReference>
<reference evidence="2 3" key="1">
    <citation type="submission" date="2020-02" db="EMBL/GenBank/DDBJ databases">
        <title>Draft genome sequence of Rhizobium tropici.</title>
        <authorList>
            <person name="Khayi S."/>
            <person name="Jemo M."/>
        </authorList>
    </citation>
    <scope>NUCLEOTIDE SEQUENCE [LARGE SCALE GENOMIC DNA]</scope>
    <source>
        <strain evidence="2 3">A12</strain>
    </source>
</reference>
<evidence type="ECO:0000313" key="2">
    <source>
        <dbReference type="EMBL" id="NEV14488.1"/>
    </source>
</evidence>
<accession>A0A6P1CBP7</accession>
<protein>
    <submittedName>
        <fullName evidence="2">Uncharacterized protein</fullName>
    </submittedName>
</protein>
<keyword evidence="4" id="KW-1185">Reference proteome</keyword>
<dbReference type="Proteomes" id="UP000471190">
    <property type="component" value="Unassembled WGS sequence"/>
</dbReference>
<proteinExistence type="predicted"/>